<protein>
    <submittedName>
        <fullName evidence="1">AlNc14C130G6933 protein</fullName>
    </submittedName>
</protein>
<name>F0WK81_9STRA</name>
<organism evidence="1">
    <name type="scientific">Albugo laibachii Nc14</name>
    <dbReference type="NCBI Taxonomy" id="890382"/>
    <lineage>
        <taxon>Eukaryota</taxon>
        <taxon>Sar</taxon>
        <taxon>Stramenopiles</taxon>
        <taxon>Oomycota</taxon>
        <taxon>Peronosporomycetes</taxon>
        <taxon>Albuginales</taxon>
        <taxon>Albuginaceae</taxon>
        <taxon>Albugo</taxon>
    </lineage>
</organism>
<evidence type="ECO:0000313" key="1">
    <source>
        <dbReference type="EMBL" id="CCA21684.1"/>
    </source>
</evidence>
<dbReference type="HOGENOM" id="CLU_673390_0_0_1"/>
<accession>F0WK81</accession>
<reference evidence="1" key="1">
    <citation type="journal article" date="2011" name="PLoS Biol.">
        <title>Gene gain and loss during evolution of obligate parasitism in the white rust pathogen of Arabidopsis thaliana.</title>
        <authorList>
            <person name="Kemen E."/>
            <person name="Gardiner A."/>
            <person name="Schultz-Larsen T."/>
            <person name="Kemen A.C."/>
            <person name="Balmuth A.L."/>
            <person name="Robert-Seilaniantz A."/>
            <person name="Bailey K."/>
            <person name="Holub E."/>
            <person name="Studholme D.J."/>
            <person name="Maclean D."/>
            <person name="Jones J.D."/>
        </authorList>
    </citation>
    <scope>NUCLEOTIDE SEQUENCE</scope>
</reference>
<reference evidence="1" key="2">
    <citation type="submission" date="2011-02" db="EMBL/GenBank/DDBJ databases">
        <authorList>
            <person name="MacLean D."/>
        </authorList>
    </citation>
    <scope>NUCLEOTIDE SEQUENCE</scope>
</reference>
<dbReference type="AlphaFoldDB" id="F0WK81"/>
<dbReference type="EMBL" id="FR824175">
    <property type="protein sequence ID" value="CCA21684.1"/>
    <property type="molecule type" value="Genomic_DNA"/>
</dbReference>
<gene>
    <name evidence="1" type="primary">AlNc14C130G6933</name>
    <name evidence="1" type="ORF">ALNC14_078270</name>
</gene>
<proteinExistence type="predicted"/>
<sequence>MVDHLRKLRRKSVDQNKYCWSLSAATLMTASASAAIGSDRVFENECDFELSNSSHRDSITGYGIHNPTPLFPSIQVHSGTTTVSSIIAPPCALWVPMQSTHEPLDRFSTGFSRVFRPRRPRRYCGLCLKRFGCLRNRHSFACQLCDRPVCKRDFVAATQVCVCCSEQLHIMEEERLEAFTSTTSTPKGSTPIPFRSHRRAKSRDGFVPINHTKWGRSRGASDQYFKYSVMDRDTDLESHLSISELVREIDSELQEVGGSIPGDEPFIMTDFLRDTEWGDHVLDVAESVSVFDCNRWSLTSHISHLKAVDALLDVNPASDPIEVFYPLPLDEPDVSNVSPNASSCEEDTCPCFTPFQLSRFPAIRCEDLTQEDEGWSIVMDRGAMSRSLLQKFMLRESFSDAWRKCIHAE</sequence>